<evidence type="ECO:0000313" key="1">
    <source>
        <dbReference type="EMBL" id="KMZ59797.1"/>
    </source>
</evidence>
<reference evidence="2" key="1">
    <citation type="journal article" date="2016" name="Nature">
        <title>The genome of the seagrass Zostera marina reveals angiosperm adaptation to the sea.</title>
        <authorList>
            <person name="Olsen J.L."/>
            <person name="Rouze P."/>
            <person name="Verhelst B."/>
            <person name="Lin Y.-C."/>
            <person name="Bayer T."/>
            <person name="Collen J."/>
            <person name="Dattolo E."/>
            <person name="De Paoli E."/>
            <person name="Dittami S."/>
            <person name="Maumus F."/>
            <person name="Michel G."/>
            <person name="Kersting A."/>
            <person name="Lauritano C."/>
            <person name="Lohaus R."/>
            <person name="Toepel M."/>
            <person name="Tonon T."/>
            <person name="Vanneste K."/>
            <person name="Amirebrahimi M."/>
            <person name="Brakel J."/>
            <person name="Bostroem C."/>
            <person name="Chovatia M."/>
            <person name="Grimwood J."/>
            <person name="Jenkins J.W."/>
            <person name="Jueterbock A."/>
            <person name="Mraz A."/>
            <person name="Stam W.T."/>
            <person name="Tice H."/>
            <person name="Bornberg-Bauer E."/>
            <person name="Green P.J."/>
            <person name="Pearson G.A."/>
            <person name="Procaccini G."/>
            <person name="Duarte C.M."/>
            <person name="Schmutz J."/>
            <person name="Reusch T.B.H."/>
            <person name="Van de Peer Y."/>
        </authorList>
    </citation>
    <scope>NUCLEOTIDE SEQUENCE [LARGE SCALE GENOMIC DNA]</scope>
    <source>
        <strain evidence="2">cv. Finnish</strain>
    </source>
</reference>
<evidence type="ECO:0000313" key="2">
    <source>
        <dbReference type="Proteomes" id="UP000036987"/>
    </source>
</evidence>
<accession>A0A0K9NUR6</accession>
<name>A0A0K9NUR6_ZOSMR</name>
<organism evidence="1 2">
    <name type="scientific">Zostera marina</name>
    <name type="common">Eelgrass</name>
    <dbReference type="NCBI Taxonomy" id="29655"/>
    <lineage>
        <taxon>Eukaryota</taxon>
        <taxon>Viridiplantae</taxon>
        <taxon>Streptophyta</taxon>
        <taxon>Embryophyta</taxon>
        <taxon>Tracheophyta</taxon>
        <taxon>Spermatophyta</taxon>
        <taxon>Magnoliopsida</taxon>
        <taxon>Liliopsida</taxon>
        <taxon>Zosteraceae</taxon>
        <taxon>Zostera</taxon>
    </lineage>
</organism>
<dbReference type="EMBL" id="LFYR01001714">
    <property type="protein sequence ID" value="KMZ59797.1"/>
    <property type="molecule type" value="Genomic_DNA"/>
</dbReference>
<protein>
    <submittedName>
        <fullName evidence="1">Uncharacterized protein</fullName>
    </submittedName>
</protein>
<keyword evidence="2" id="KW-1185">Reference proteome</keyword>
<comment type="caution">
    <text evidence="1">The sequence shown here is derived from an EMBL/GenBank/DDBJ whole genome shotgun (WGS) entry which is preliminary data.</text>
</comment>
<gene>
    <name evidence="1" type="ORF">ZOSMA_64G00120</name>
</gene>
<proteinExistence type="predicted"/>
<dbReference type="AlphaFoldDB" id="A0A0K9NUR6"/>
<sequence length="173" mass="20494">MEHNHRRQQRLRRLCFFPRRVVREIYYNRNNIPHDVIGVLPRIRFHPRLLQIHRLDLDTCDLCTIAIMQSSSSQRTQHNLVCNRRSATFDFNPSDLQFLLHPHSSLKIAFDSSNIDSAKRRHHDLSSYSHPRSSPILVDSTHRRFHTSSSPHIVDSAHRFRNFISVFLPRTDV</sequence>
<dbReference type="Proteomes" id="UP000036987">
    <property type="component" value="Unassembled WGS sequence"/>
</dbReference>